<evidence type="ECO:0000256" key="2">
    <source>
        <dbReference type="ARBA" id="ARBA00022448"/>
    </source>
</evidence>
<evidence type="ECO:0000256" key="4">
    <source>
        <dbReference type="SAM" id="SignalP"/>
    </source>
</evidence>
<dbReference type="Gene3D" id="3.40.190.170">
    <property type="entry name" value="Bacterial extracellular solute-binding protein, family 7"/>
    <property type="match status" value="1"/>
</dbReference>
<dbReference type="RefSeq" id="WP_264601299.1">
    <property type="nucleotide sequence ID" value="NZ_JAOQNS010000005.1"/>
</dbReference>
<dbReference type="CDD" id="cd13603">
    <property type="entry name" value="PBP2_TRAP_Siap_TeaA_like"/>
    <property type="match status" value="1"/>
</dbReference>
<dbReference type="Proteomes" id="UP001209755">
    <property type="component" value="Unassembled WGS sequence"/>
</dbReference>
<dbReference type="NCBIfam" id="TIGR00787">
    <property type="entry name" value="dctP"/>
    <property type="match status" value="1"/>
</dbReference>
<accession>A0ABT3HB75</accession>
<dbReference type="Pfam" id="PF03480">
    <property type="entry name" value="DctP"/>
    <property type="match status" value="1"/>
</dbReference>
<evidence type="ECO:0000313" key="5">
    <source>
        <dbReference type="EMBL" id="MCW2307653.1"/>
    </source>
</evidence>
<dbReference type="PIRSF" id="PIRSF006470">
    <property type="entry name" value="DctB"/>
    <property type="match status" value="1"/>
</dbReference>
<evidence type="ECO:0000256" key="3">
    <source>
        <dbReference type="ARBA" id="ARBA00022729"/>
    </source>
</evidence>
<keyword evidence="2" id="KW-0813">Transport</keyword>
<keyword evidence="5" id="KW-0675">Receptor</keyword>
<dbReference type="PANTHER" id="PTHR33376:SF7">
    <property type="entry name" value="C4-DICARBOXYLATE-BINDING PROTEIN DCTB"/>
    <property type="match status" value="1"/>
</dbReference>
<sequence>MKLLRHAMIGALFAAVSAGPALAADYTIRLSHGDNENNPTHKGAVKFEELAEKYSDGRIDVQIFPNNQLGSEQEVAQALRTGSIEAEVLYTGNLVPLAPSVGVMMLPYAFTSNDEAHAAMDALKDPLNERLPKEAGVRILGYFEKGFRVLTNSKREVKTLDDLQGLKIRVSKNNIAIETFKSWGLDPIPMAWAEVFPALQQGVIDGQENPYTTSISSKFYEVQKYITEIHYLIWSGPIIISERFYQGLPADLQEALDRAGEEAAVYEREVSATETDKAMKELVKLGMVLSGAPTDEEKWQSAAKALWPSFSDDIGGKEWVDKASGIMEKAIKGGSE</sequence>
<dbReference type="InterPro" id="IPR004682">
    <property type="entry name" value="TRAP_DctP"/>
</dbReference>
<feature type="chain" id="PRO_5045563454" evidence="4">
    <location>
        <begin position="24"/>
        <end position="336"/>
    </location>
</feature>
<name>A0ABT3HB75_9HYPH</name>
<protein>
    <submittedName>
        <fullName evidence="5">Tripartite ATP-independent transporter DctP family solute receptor</fullName>
    </submittedName>
</protein>
<organism evidence="5 6">
    <name type="scientific">Rhodobium gokarnense</name>
    <dbReference type="NCBI Taxonomy" id="364296"/>
    <lineage>
        <taxon>Bacteria</taxon>
        <taxon>Pseudomonadati</taxon>
        <taxon>Pseudomonadota</taxon>
        <taxon>Alphaproteobacteria</taxon>
        <taxon>Hyphomicrobiales</taxon>
        <taxon>Rhodobiaceae</taxon>
        <taxon>Rhodobium</taxon>
    </lineage>
</organism>
<keyword evidence="6" id="KW-1185">Reference proteome</keyword>
<dbReference type="PANTHER" id="PTHR33376">
    <property type="match status" value="1"/>
</dbReference>
<dbReference type="NCBIfam" id="NF037995">
    <property type="entry name" value="TRAP_S1"/>
    <property type="match status" value="1"/>
</dbReference>
<evidence type="ECO:0000313" key="6">
    <source>
        <dbReference type="Proteomes" id="UP001209755"/>
    </source>
</evidence>
<comment type="caution">
    <text evidence="5">The sequence shown here is derived from an EMBL/GenBank/DDBJ whole genome shotgun (WGS) entry which is preliminary data.</text>
</comment>
<feature type="signal peptide" evidence="4">
    <location>
        <begin position="1"/>
        <end position="23"/>
    </location>
</feature>
<evidence type="ECO:0000256" key="1">
    <source>
        <dbReference type="ARBA" id="ARBA00009023"/>
    </source>
</evidence>
<gene>
    <name evidence="5" type="ORF">M2319_001990</name>
</gene>
<dbReference type="InterPro" id="IPR018389">
    <property type="entry name" value="DctP_fam"/>
</dbReference>
<keyword evidence="3 4" id="KW-0732">Signal</keyword>
<reference evidence="6" key="1">
    <citation type="submission" date="2023-07" db="EMBL/GenBank/DDBJ databases">
        <title>Genome sequencing of Purple Non-Sulfur Bacteria from various extreme environments.</title>
        <authorList>
            <person name="Mayer M."/>
        </authorList>
    </citation>
    <scope>NUCLEOTIDE SEQUENCE [LARGE SCALE GENOMIC DNA]</scope>
    <source>
        <strain evidence="6">DSM 17935</strain>
    </source>
</reference>
<proteinExistence type="inferred from homology"/>
<comment type="similarity">
    <text evidence="1">Belongs to the bacterial solute-binding protein 7 family.</text>
</comment>
<dbReference type="InterPro" id="IPR038404">
    <property type="entry name" value="TRAP_DctP_sf"/>
</dbReference>
<dbReference type="EMBL" id="JAOQNS010000005">
    <property type="protein sequence ID" value="MCW2307653.1"/>
    <property type="molecule type" value="Genomic_DNA"/>
</dbReference>
<dbReference type="SUPFAM" id="SSF53850">
    <property type="entry name" value="Periplasmic binding protein-like II"/>
    <property type="match status" value="1"/>
</dbReference>